<evidence type="ECO:0000256" key="4">
    <source>
        <dbReference type="PROSITE-ProRule" id="PRU00169"/>
    </source>
</evidence>
<keyword evidence="2" id="KW-0805">Transcription regulation</keyword>
<name>A0A1E3H699_9HYPH</name>
<dbReference type="InterPro" id="IPR011006">
    <property type="entry name" value="CheY-like_superfamily"/>
</dbReference>
<reference evidence="6 7" key="1">
    <citation type="submission" date="2016-07" db="EMBL/GenBank/DDBJ databases">
        <title>Draft Genome Sequence of Methylobrevis pamukkalensis PK2.</title>
        <authorList>
            <person name="Vasilenko O.V."/>
            <person name="Doronina N.V."/>
            <person name="Shmareva M.N."/>
            <person name="Tarlachkov S.V."/>
            <person name="Mustakhimov I."/>
            <person name="Trotsenko Y.A."/>
        </authorList>
    </citation>
    <scope>NUCLEOTIDE SEQUENCE [LARGE SCALE GENOMIC DNA]</scope>
    <source>
        <strain evidence="6 7">PK2</strain>
    </source>
</reference>
<proteinExistence type="predicted"/>
<dbReference type="InterPro" id="IPR001789">
    <property type="entry name" value="Sig_transdc_resp-reg_receiver"/>
</dbReference>
<dbReference type="InterPro" id="IPR050595">
    <property type="entry name" value="Bact_response_regulator"/>
</dbReference>
<evidence type="ECO:0000259" key="5">
    <source>
        <dbReference type="PROSITE" id="PS50110"/>
    </source>
</evidence>
<dbReference type="Proteomes" id="UP000094622">
    <property type="component" value="Unassembled WGS sequence"/>
</dbReference>
<keyword evidence="1 4" id="KW-0597">Phosphoprotein</keyword>
<dbReference type="SMART" id="SM00448">
    <property type="entry name" value="REC"/>
    <property type="match status" value="1"/>
</dbReference>
<dbReference type="PROSITE" id="PS50110">
    <property type="entry name" value="RESPONSE_REGULATORY"/>
    <property type="match status" value="1"/>
</dbReference>
<dbReference type="RefSeq" id="WP_069305873.1">
    <property type="nucleotide sequence ID" value="NZ_MCRJ01000012.1"/>
</dbReference>
<evidence type="ECO:0000313" key="7">
    <source>
        <dbReference type="Proteomes" id="UP000094622"/>
    </source>
</evidence>
<keyword evidence="7" id="KW-1185">Reference proteome</keyword>
<organism evidence="6 7">
    <name type="scientific">Methylobrevis pamukkalensis</name>
    <dbReference type="NCBI Taxonomy" id="1439726"/>
    <lineage>
        <taxon>Bacteria</taxon>
        <taxon>Pseudomonadati</taxon>
        <taxon>Pseudomonadota</taxon>
        <taxon>Alphaproteobacteria</taxon>
        <taxon>Hyphomicrobiales</taxon>
        <taxon>Pleomorphomonadaceae</taxon>
        <taxon>Methylobrevis</taxon>
    </lineage>
</organism>
<dbReference type="CDD" id="cd00156">
    <property type="entry name" value="REC"/>
    <property type="match status" value="1"/>
</dbReference>
<dbReference type="AlphaFoldDB" id="A0A1E3H699"/>
<feature type="domain" description="Response regulatory" evidence="5">
    <location>
        <begin position="11"/>
        <end position="130"/>
    </location>
</feature>
<dbReference type="SUPFAM" id="SSF52172">
    <property type="entry name" value="CheY-like"/>
    <property type="match status" value="1"/>
</dbReference>
<dbReference type="EMBL" id="MCRJ01000012">
    <property type="protein sequence ID" value="ODN71840.1"/>
    <property type="molecule type" value="Genomic_DNA"/>
</dbReference>
<accession>A0A1E3H699</accession>
<comment type="caution">
    <text evidence="6">The sequence shown here is derived from an EMBL/GenBank/DDBJ whole genome shotgun (WGS) entry which is preliminary data.</text>
</comment>
<keyword evidence="3" id="KW-0804">Transcription</keyword>
<dbReference type="PANTHER" id="PTHR44591">
    <property type="entry name" value="STRESS RESPONSE REGULATOR PROTEIN 1"/>
    <property type="match status" value="1"/>
</dbReference>
<dbReference type="Gene3D" id="3.40.50.2300">
    <property type="match status" value="1"/>
</dbReference>
<dbReference type="GO" id="GO:0000160">
    <property type="term" value="P:phosphorelay signal transduction system"/>
    <property type="evidence" value="ECO:0007669"/>
    <property type="project" value="InterPro"/>
</dbReference>
<dbReference type="OrthoDB" id="8449384at2"/>
<evidence type="ECO:0000256" key="2">
    <source>
        <dbReference type="ARBA" id="ARBA00023015"/>
    </source>
</evidence>
<evidence type="ECO:0000256" key="1">
    <source>
        <dbReference type="ARBA" id="ARBA00022553"/>
    </source>
</evidence>
<feature type="modified residue" description="4-aspartylphosphate" evidence="4">
    <location>
        <position position="61"/>
    </location>
</feature>
<sequence>MAEADDKPFKQIILIDDNRTFSSLMRSVLWEFGFRDIIDFENPDDAIEMMKTTFVDVCFLDLMMPGTNGFRVADRIRHNSELRNRMLPIIMVTGHADRTNIQRAINHGIDEVLVKPIRPKFVYQRLMGVLEKPRVYIKTRSGYFGPDRRRRKDPNYIGPERRKVDDHEVLTSTGFVHVREHLAAQRPVAVPAPVPVVPQVPVPAPVAVLKPAPASQPDADVFLLD</sequence>
<dbReference type="Pfam" id="PF00072">
    <property type="entry name" value="Response_reg"/>
    <property type="match status" value="1"/>
</dbReference>
<evidence type="ECO:0000256" key="3">
    <source>
        <dbReference type="ARBA" id="ARBA00023163"/>
    </source>
</evidence>
<protein>
    <recommendedName>
        <fullName evidence="5">Response regulatory domain-containing protein</fullName>
    </recommendedName>
</protein>
<gene>
    <name evidence="6" type="ORF">A6302_00772</name>
</gene>
<evidence type="ECO:0000313" key="6">
    <source>
        <dbReference type="EMBL" id="ODN71840.1"/>
    </source>
</evidence>
<dbReference type="PANTHER" id="PTHR44591:SF3">
    <property type="entry name" value="RESPONSE REGULATORY DOMAIN-CONTAINING PROTEIN"/>
    <property type="match status" value="1"/>
</dbReference>